<protein>
    <recommendedName>
        <fullName evidence="3">Lipoprotein</fullName>
    </recommendedName>
</protein>
<evidence type="ECO:0008006" key="3">
    <source>
        <dbReference type="Google" id="ProtNLM"/>
    </source>
</evidence>
<reference evidence="1 2" key="1">
    <citation type="submission" date="2013-07" db="EMBL/GenBank/DDBJ databases">
        <title>Comparative Genomic and Metabolomic Analysis of Twelve Strains of Pseudoalteromonas luteoviolacea.</title>
        <authorList>
            <person name="Vynne N.G."/>
            <person name="Mansson M."/>
            <person name="Gram L."/>
        </authorList>
    </citation>
    <scope>NUCLEOTIDE SEQUENCE [LARGE SCALE GENOMIC DNA]</scope>
    <source>
        <strain evidence="1 2">S4060-1</strain>
    </source>
</reference>
<sequence length="172" mass="20064">MNLNNRLLFWGLTLLTLFACGNNNLEKERELFINSQAVRDWNSKVIEHNDSVVSALEYLNKNKGVHYSPKHFKYIEDDLIQSDPIHYKHALFAYELGIRHGNTLEDGTSGFSLIKERSELYYFSYSVVLSSDTSRENFNRKCIDGKIGFCIHKEFKGLLFIYGFHVIEEEQN</sequence>
<dbReference type="Proteomes" id="UP000076661">
    <property type="component" value="Unassembled WGS sequence"/>
</dbReference>
<evidence type="ECO:0000313" key="1">
    <source>
        <dbReference type="EMBL" id="KZN70317.1"/>
    </source>
</evidence>
<gene>
    <name evidence="1" type="ORF">N478_00005</name>
</gene>
<name>A0A167PBH8_9GAMM</name>
<dbReference type="EMBL" id="AUXX01000001">
    <property type="protein sequence ID" value="KZN70317.1"/>
    <property type="molecule type" value="Genomic_DNA"/>
</dbReference>
<dbReference type="PROSITE" id="PS51257">
    <property type="entry name" value="PROKAR_LIPOPROTEIN"/>
    <property type="match status" value="1"/>
</dbReference>
<dbReference type="PATRIC" id="fig|1365257.3.peg.1"/>
<accession>A0A167PBH8</accession>
<organism evidence="1 2">
    <name type="scientific">Pseudoalteromonas luteoviolacea S4060-1</name>
    <dbReference type="NCBI Taxonomy" id="1365257"/>
    <lineage>
        <taxon>Bacteria</taxon>
        <taxon>Pseudomonadati</taxon>
        <taxon>Pseudomonadota</taxon>
        <taxon>Gammaproteobacteria</taxon>
        <taxon>Alteromonadales</taxon>
        <taxon>Pseudoalteromonadaceae</taxon>
        <taxon>Pseudoalteromonas</taxon>
    </lineage>
</organism>
<dbReference type="AlphaFoldDB" id="A0A167PBH8"/>
<proteinExistence type="predicted"/>
<evidence type="ECO:0000313" key="2">
    <source>
        <dbReference type="Proteomes" id="UP000076661"/>
    </source>
</evidence>
<comment type="caution">
    <text evidence="1">The sequence shown here is derived from an EMBL/GenBank/DDBJ whole genome shotgun (WGS) entry which is preliminary data.</text>
</comment>
<dbReference type="RefSeq" id="WP_063379468.1">
    <property type="nucleotide sequence ID" value="NZ_AUXX01000001.1"/>
</dbReference>